<dbReference type="InterPro" id="IPR000620">
    <property type="entry name" value="EamA_dom"/>
</dbReference>
<evidence type="ECO:0000256" key="3">
    <source>
        <dbReference type="ARBA" id="ARBA00022989"/>
    </source>
</evidence>
<proteinExistence type="predicted"/>
<feature type="transmembrane region" description="Helical" evidence="5">
    <location>
        <begin position="36"/>
        <end position="53"/>
    </location>
</feature>
<dbReference type="PANTHER" id="PTHR32322:SF9">
    <property type="entry name" value="AMINO-ACID METABOLITE EFFLUX PUMP-RELATED"/>
    <property type="match status" value="1"/>
</dbReference>
<keyword evidence="4 5" id="KW-0472">Membrane</keyword>
<dbReference type="PANTHER" id="PTHR32322">
    <property type="entry name" value="INNER MEMBRANE TRANSPORTER"/>
    <property type="match status" value="1"/>
</dbReference>
<keyword evidence="2 5" id="KW-0812">Transmembrane</keyword>
<feature type="transmembrane region" description="Helical" evidence="5">
    <location>
        <begin position="65"/>
        <end position="87"/>
    </location>
</feature>
<accession>A0A3B0S5J2</accession>
<dbReference type="EMBL" id="UOEG01000190">
    <property type="protein sequence ID" value="VAV99152.1"/>
    <property type="molecule type" value="Genomic_DNA"/>
</dbReference>
<sequence length="281" mass="28720">MRLTLLTSLTMIAFAANSVLNRLALADGAIGPAGFAVIRLGSGALALLVLVWLRGDGMKSALPRGVCGAIGPLMLALYALGFSFAYVTLEAGVGALILFGGVQITMFAGAVLVGENVPLNRWVGALLAMAGLTYLLWPAGVQAPGVGGAVLMGLAAFGWGIYSLHGRKTTDPLKATAMNFMLAAPFGIAALLVLPDALPIRVWGAFLAVISGVVTSAFGYALWYSVLPRLPASIAAVAQLTVPVIALGGGIVFLGEGLSLRFVIACTLVLGGVAISVRKWG</sequence>
<comment type="subcellular location">
    <subcellularLocation>
        <location evidence="1">Membrane</location>
        <topology evidence="1">Multi-pass membrane protein</topology>
    </subcellularLocation>
</comment>
<keyword evidence="3 5" id="KW-1133">Transmembrane helix</keyword>
<feature type="transmembrane region" description="Helical" evidence="5">
    <location>
        <begin position="143"/>
        <end position="164"/>
    </location>
</feature>
<dbReference type="AlphaFoldDB" id="A0A3B0S5J2"/>
<evidence type="ECO:0000259" key="6">
    <source>
        <dbReference type="Pfam" id="PF00892"/>
    </source>
</evidence>
<organism evidence="7">
    <name type="scientific">hydrothermal vent metagenome</name>
    <dbReference type="NCBI Taxonomy" id="652676"/>
    <lineage>
        <taxon>unclassified sequences</taxon>
        <taxon>metagenomes</taxon>
        <taxon>ecological metagenomes</taxon>
    </lineage>
</organism>
<evidence type="ECO:0000256" key="1">
    <source>
        <dbReference type="ARBA" id="ARBA00004141"/>
    </source>
</evidence>
<gene>
    <name evidence="7" type="ORF">MNBD_ALPHA07-1260</name>
</gene>
<evidence type="ECO:0000256" key="2">
    <source>
        <dbReference type="ARBA" id="ARBA00022692"/>
    </source>
</evidence>
<dbReference type="GO" id="GO:0016020">
    <property type="term" value="C:membrane"/>
    <property type="evidence" value="ECO:0007669"/>
    <property type="project" value="UniProtKB-SubCell"/>
</dbReference>
<dbReference type="InterPro" id="IPR050638">
    <property type="entry name" value="AA-Vitamin_Transporters"/>
</dbReference>
<evidence type="ECO:0000256" key="4">
    <source>
        <dbReference type="ARBA" id="ARBA00023136"/>
    </source>
</evidence>
<dbReference type="Pfam" id="PF00892">
    <property type="entry name" value="EamA"/>
    <property type="match status" value="1"/>
</dbReference>
<dbReference type="SUPFAM" id="SSF103481">
    <property type="entry name" value="Multidrug resistance efflux transporter EmrE"/>
    <property type="match status" value="2"/>
</dbReference>
<feature type="transmembrane region" description="Helical" evidence="5">
    <location>
        <begin position="234"/>
        <end position="254"/>
    </location>
</feature>
<feature type="domain" description="EamA" evidence="6">
    <location>
        <begin position="148"/>
        <end position="277"/>
    </location>
</feature>
<feature type="transmembrane region" description="Helical" evidence="5">
    <location>
        <begin position="176"/>
        <end position="194"/>
    </location>
</feature>
<protein>
    <submittedName>
        <fullName evidence="7">Membrane protein, putative</fullName>
    </submittedName>
</protein>
<dbReference type="InterPro" id="IPR037185">
    <property type="entry name" value="EmrE-like"/>
</dbReference>
<reference evidence="7" key="1">
    <citation type="submission" date="2018-06" db="EMBL/GenBank/DDBJ databases">
        <authorList>
            <person name="Zhirakovskaya E."/>
        </authorList>
    </citation>
    <scope>NUCLEOTIDE SEQUENCE</scope>
</reference>
<evidence type="ECO:0000313" key="7">
    <source>
        <dbReference type="EMBL" id="VAV99152.1"/>
    </source>
</evidence>
<feature type="transmembrane region" description="Helical" evidence="5">
    <location>
        <begin position="119"/>
        <end position="137"/>
    </location>
</feature>
<feature type="transmembrane region" description="Helical" evidence="5">
    <location>
        <begin position="200"/>
        <end position="222"/>
    </location>
</feature>
<feature type="transmembrane region" description="Helical" evidence="5">
    <location>
        <begin position="260"/>
        <end position="277"/>
    </location>
</feature>
<name>A0A3B0S5J2_9ZZZZ</name>
<feature type="transmembrane region" description="Helical" evidence="5">
    <location>
        <begin position="93"/>
        <end position="112"/>
    </location>
</feature>
<evidence type="ECO:0000256" key="5">
    <source>
        <dbReference type="SAM" id="Phobius"/>
    </source>
</evidence>